<evidence type="ECO:0000313" key="1">
    <source>
        <dbReference type="EMBL" id="UUI69769.1"/>
    </source>
</evidence>
<organism evidence="1 2">
    <name type="scientific">Aeromicrobium duanguangcaii</name>
    <dbReference type="NCBI Taxonomy" id="2968086"/>
    <lineage>
        <taxon>Bacteria</taxon>
        <taxon>Bacillati</taxon>
        <taxon>Actinomycetota</taxon>
        <taxon>Actinomycetes</taxon>
        <taxon>Propionibacteriales</taxon>
        <taxon>Nocardioidaceae</taxon>
        <taxon>Aeromicrobium</taxon>
    </lineage>
</organism>
<gene>
    <name evidence="1" type="ORF">NP095_06660</name>
</gene>
<sequence>MTELSESDGDRAVRSSVERANGFGRRVFGEGGIARQIIDGEWAGEFKGSAARDAAALWNALGEHIRFVRAESGSRSAGTDVAPSRNWLQGLPLNRKERYYTGTVLPGLVASDGFAHLDRFLRMSGLDVSIEGRLDEPHQLLFCTEYGFAESVFTPEDRERWGTGLEADTPDVVIAGPDWLVAVEAKMFHNPSRADLNAQMWRQAKVISRWVEVLGLSEERVRHVLLLPEKLAAASAGHGWPVMTWEQVLDQYRVVGPRYWSNVLTTALADYDSLVSTGPAFGKNKDALLTGAEIVDLHASGTLPYDSVGRNGGLTGSVLQNDVSSGAWRTTTYEVKHGGPPNANWFSVADFLAKTARG</sequence>
<proteinExistence type="predicted"/>
<evidence type="ECO:0008006" key="3">
    <source>
        <dbReference type="Google" id="ProtNLM"/>
    </source>
</evidence>
<keyword evidence="2" id="KW-1185">Reference proteome</keyword>
<evidence type="ECO:0000313" key="2">
    <source>
        <dbReference type="Proteomes" id="UP001315860"/>
    </source>
</evidence>
<dbReference type="Proteomes" id="UP001315860">
    <property type="component" value="Chromosome"/>
</dbReference>
<name>A0ABY5KH10_9ACTN</name>
<reference evidence="1 2" key="1">
    <citation type="submission" date="2022-07" db="EMBL/GenBank/DDBJ databases">
        <title>Novel species in genus Aeromicrobium.</title>
        <authorList>
            <person name="Ye L."/>
        </authorList>
    </citation>
    <scope>NUCLEOTIDE SEQUENCE [LARGE SCALE GENOMIC DNA]</scope>
    <source>
        <strain evidence="2">zg-Y50</strain>
    </source>
</reference>
<dbReference type="RefSeq" id="WP_232416758.1">
    <property type="nucleotide sequence ID" value="NZ_CP101990.1"/>
</dbReference>
<protein>
    <recommendedName>
        <fullName evidence="3">Restriction endonuclease</fullName>
    </recommendedName>
</protein>
<accession>A0ABY5KH10</accession>
<dbReference type="EMBL" id="CP101990">
    <property type="protein sequence ID" value="UUI69769.1"/>
    <property type="molecule type" value="Genomic_DNA"/>
</dbReference>